<evidence type="ECO:0000259" key="5">
    <source>
        <dbReference type="SMART" id="SM00644"/>
    </source>
</evidence>
<gene>
    <name evidence="6" type="ORF">SAMN05421850_106255</name>
</gene>
<dbReference type="GO" id="GO:0009253">
    <property type="term" value="P:peptidoglycan catabolic process"/>
    <property type="evidence" value="ECO:0007669"/>
    <property type="project" value="InterPro"/>
</dbReference>
<keyword evidence="4" id="KW-0961">Cell wall biogenesis/degradation</keyword>
<dbReference type="SMART" id="SM00644">
    <property type="entry name" value="Ami_2"/>
    <property type="match status" value="1"/>
</dbReference>
<keyword evidence="3" id="KW-0378">Hydrolase</keyword>
<dbReference type="STRING" id="490829.SAMN05421850_106255"/>
<dbReference type="GO" id="GO:0071555">
    <property type="term" value="P:cell wall organization"/>
    <property type="evidence" value="ECO:0007669"/>
    <property type="project" value="UniProtKB-KW"/>
</dbReference>
<dbReference type="SUPFAM" id="SSF55846">
    <property type="entry name" value="N-acetylmuramoyl-L-alanine amidase-like"/>
    <property type="match status" value="1"/>
</dbReference>
<dbReference type="Pfam" id="PF01510">
    <property type="entry name" value="Amidase_2"/>
    <property type="match status" value="1"/>
</dbReference>
<dbReference type="PANTHER" id="PTHR30417:SF1">
    <property type="entry name" value="N-ACETYLMURAMOYL-L-ALANINE AMIDASE AMID"/>
    <property type="match status" value="1"/>
</dbReference>
<dbReference type="EMBL" id="FNEB01000006">
    <property type="protein sequence ID" value="SDI92640.1"/>
    <property type="molecule type" value="Genomic_DNA"/>
</dbReference>
<sequence>MGSGTVPQGARGLIAHLDVIRHPSPNFGPRRDGARPDMIVLHYTAMDGAQAALGRLCDTQSEVSAHYLIGSDGTVWHLVDEDMRAWHAGAGQWGDVTDVNSRSIGIELDNLGTHPFSEAQMRALEALLEDVMARWSIPAERVIGHSDMAPDRKQDPGPRFDWRRLAVQGLAVWPAAQPRGSEEKPRDFWTEAHLRDFADALRRFGYPVPPSGLAPLVMLDAFRGRFAGLRDGPAILAAAQDLAARFPVDRDGPNT</sequence>
<evidence type="ECO:0000256" key="3">
    <source>
        <dbReference type="ARBA" id="ARBA00022801"/>
    </source>
</evidence>
<accession>A0A1G8PLC3</accession>
<evidence type="ECO:0000313" key="6">
    <source>
        <dbReference type="EMBL" id="SDI92640.1"/>
    </source>
</evidence>
<dbReference type="Gene3D" id="3.40.80.10">
    <property type="entry name" value="Peptidoglycan recognition protein-like"/>
    <property type="match status" value="1"/>
</dbReference>
<keyword evidence="7" id="KW-1185">Reference proteome</keyword>
<dbReference type="Proteomes" id="UP000199340">
    <property type="component" value="Unassembled WGS sequence"/>
</dbReference>
<dbReference type="OrthoDB" id="9794842at2"/>
<dbReference type="RefSeq" id="WP_090029126.1">
    <property type="nucleotide sequence ID" value="NZ_FNEB01000006.1"/>
</dbReference>
<dbReference type="InterPro" id="IPR051206">
    <property type="entry name" value="NAMLAA_amidase_2"/>
</dbReference>
<dbReference type="CDD" id="cd06583">
    <property type="entry name" value="PGRP"/>
    <property type="match status" value="1"/>
</dbReference>
<dbReference type="EC" id="3.5.1.28" evidence="2"/>
<feature type="domain" description="N-acetylmuramoyl-L-alanine amidase" evidence="5">
    <location>
        <begin position="24"/>
        <end position="157"/>
    </location>
</feature>
<protein>
    <recommendedName>
        <fullName evidence="2">N-acetylmuramoyl-L-alanine amidase</fullName>
        <ecNumber evidence="2">3.5.1.28</ecNumber>
    </recommendedName>
</protein>
<dbReference type="GO" id="GO:0009254">
    <property type="term" value="P:peptidoglycan turnover"/>
    <property type="evidence" value="ECO:0007669"/>
    <property type="project" value="TreeGrafter"/>
</dbReference>
<comment type="catalytic activity">
    <reaction evidence="1">
        <text>Hydrolyzes the link between N-acetylmuramoyl residues and L-amino acid residues in certain cell-wall glycopeptides.</text>
        <dbReference type="EC" id="3.5.1.28"/>
    </reaction>
</comment>
<dbReference type="PANTHER" id="PTHR30417">
    <property type="entry name" value="N-ACETYLMURAMOYL-L-ALANINE AMIDASE AMID"/>
    <property type="match status" value="1"/>
</dbReference>
<evidence type="ECO:0000256" key="2">
    <source>
        <dbReference type="ARBA" id="ARBA00011901"/>
    </source>
</evidence>
<evidence type="ECO:0000313" key="7">
    <source>
        <dbReference type="Proteomes" id="UP000199340"/>
    </source>
</evidence>
<dbReference type="GO" id="GO:0008745">
    <property type="term" value="F:N-acetylmuramoyl-L-alanine amidase activity"/>
    <property type="evidence" value="ECO:0007669"/>
    <property type="project" value="UniProtKB-EC"/>
</dbReference>
<organism evidence="6 7">
    <name type="scientific">Lutimaribacter saemankumensis</name>
    <dbReference type="NCBI Taxonomy" id="490829"/>
    <lineage>
        <taxon>Bacteria</taxon>
        <taxon>Pseudomonadati</taxon>
        <taxon>Pseudomonadota</taxon>
        <taxon>Alphaproteobacteria</taxon>
        <taxon>Rhodobacterales</taxon>
        <taxon>Roseobacteraceae</taxon>
        <taxon>Lutimaribacter</taxon>
    </lineage>
</organism>
<evidence type="ECO:0000256" key="1">
    <source>
        <dbReference type="ARBA" id="ARBA00001561"/>
    </source>
</evidence>
<dbReference type="AlphaFoldDB" id="A0A1G8PLC3"/>
<proteinExistence type="predicted"/>
<evidence type="ECO:0000256" key="4">
    <source>
        <dbReference type="ARBA" id="ARBA00023316"/>
    </source>
</evidence>
<name>A0A1G8PLC3_9RHOB</name>
<dbReference type="InterPro" id="IPR036505">
    <property type="entry name" value="Amidase/PGRP_sf"/>
</dbReference>
<reference evidence="6 7" key="1">
    <citation type="submission" date="2016-10" db="EMBL/GenBank/DDBJ databases">
        <authorList>
            <person name="de Groot N.N."/>
        </authorList>
    </citation>
    <scope>NUCLEOTIDE SEQUENCE [LARGE SCALE GENOMIC DNA]</scope>
    <source>
        <strain evidence="6 7">DSM 28010</strain>
    </source>
</reference>
<dbReference type="InterPro" id="IPR002502">
    <property type="entry name" value="Amidase_domain"/>
</dbReference>